<dbReference type="RefSeq" id="WP_169641863.1">
    <property type="nucleotide sequence ID" value="NZ_CP048788.1"/>
</dbReference>
<evidence type="ECO:0000313" key="1">
    <source>
        <dbReference type="EMBL" id="QJF52643.1"/>
    </source>
</evidence>
<name>A0A858SYA9_9RHOB</name>
<dbReference type="Proteomes" id="UP000503308">
    <property type="component" value="Chromosome"/>
</dbReference>
<organism evidence="1 2">
    <name type="scientific">Roseobacter ponti</name>
    <dbReference type="NCBI Taxonomy" id="1891787"/>
    <lineage>
        <taxon>Bacteria</taxon>
        <taxon>Pseudomonadati</taxon>
        <taxon>Pseudomonadota</taxon>
        <taxon>Alphaproteobacteria</taxon>
        <taxon>Rhodobacterales</taxon>
        <taxon>Roseobacteraceae</taxon>
        <taxon>Roseobacter</taxon>
    </lineage>
</organism>
<proteinExistence type="predicted"/>
<keyword evidence="2" id="KW-1185">Reference proteome</keyword>
<reference evidence="1 2" key="1">
    <citation type="submission" date="2020-02" db="EMBL/GenBank/DDBJ databases">
        <title>Genome sequence of Roseobacter ponti.</title>
        <authorList>
            <person name="Hollensteiner J."/>
            <person name="Schneider D."/>
            <person name="Poehlein A."/>
            <person name="Daniel R."/>
        </authorList>
    </citation>
    <scope>NUCLEOTIDE SEQUENCE [LARGE SCALE GENOMIC DNA]</scope>
    <source>
        <strain evidence="1 2">DSM 106830</strain>
    </source>
</reference>
<accession>A0A858SYA9</accession>
<dbReference type="AlphaFoldDB" id="A0A858SYA9"/>
<evidence type="ECO:0000313" key="2">
    <source>
        <dbReference type="Proteomes" id="UP000503308"/>
    </source>
</evidence>
<protein>
    <recommendedName>
        <fullName evidence="3">DUF1127 domain-containing protein</fullName>
    </recommendedName>
</protein>
<gene>
    <name evidence="1" type="ORF">G3256_16430</name>
</gene>
<dbReference type="EMBL" id="CP048788">
    <property type="protein sequence ID" value="QJF52643.1"/>
    <property type="molecule type" value="Genomic_DNA"/>
</dbReference>
<sequence length="76" mass="8814">MADIQTNALRRAGALRAKIRHIIQKAGLAVTFFRRDPRHNLPDLDDRMARDAGIDRSDLEWRRLKLPSQHSHHPRG</sequence>
<dbReference type="KEGG" id="rpon:G3256_16430"/>
<evidence type="ECO:0008006" key="3">
    <source>
        <dbReference type="Google" id="ProtNLM"/>
    </source>
</evidence>